<dbReference type="PANTHER" id="PTHR30336:SF4">
    <property type="entry name" value="ENVELOPE BIOGENESIS FACTOR ELYC"/>
    <property type="match status" value="1"/>
</dbReference>
<keyword evidence="1" id="KW-1133">Transmembrane helix</keyword>
<dbReference type="PANTHER" id="PTHR30336">
    <property type="entry name" value="INNER MEMBRANE PROTEIN, PROBABLE PERMEASE"/>
    <property type="match status" value="1"/>
</dbReference>
<sequence>MSFLYLSKLLPLFFYPLGLASVSLIIALFTLWKRPKIAAIAISLSLSLLLVCSNGWVSKNLVRSLEWQNIPLKEIPQAEAIIVLGGATKSAIWPRTAPDLSESGDRVIYAAQLYRQKKAPIIILSGGRINWRGSGFAESADMANILTSLGIPADAIIQESESLNTYQNAVNVKQILASRNIKKVLLVTSAMHTPRAIKIFQRQGIDVIPAPTDFLISQAEIQELASTPKAAILNLLPDANNLNQFTTALKEYIGSFVYSLRGWL</sequence>
<feature type="transmembrane region" description="Helical" evidence="1">
    <location>
        <begin position="37"/>
        <end position="57"/>
    </location>
</feature>
<dbReference type="InterPro" id="IPR014729">
    <property type="entry name" value="Rossmann-like_a/b/a_fold"/>
</dbReference>
<dbReference type="CDD" id="cd06259">
    <property type="entry name" value="YdcF-like"/>
    <property type="match status" value="1"/>
</dbReference>
<accession>A0ABZ2USQ6</accession>
<gene>
    <name evidence="3" type="ORF">WJM97_13635</name>
</gene>
<reference evidence="3 4" key="1">
    <citation type="submission" date="2024-04" db="EMBL/GenBank/DDBJ databases">
        <title>Okeanomitos corallinicola gen. &amp; sp. nov. (Nostocales, Cyanobacteria), a new toxic marine heterocyst-forming cyanobacterium from a coral reef.</title>
        <authorList>
            <person name="Li H."/>
            <person name="Li R."/>
            <person name="Kang J."/>
            <person name="Hii K.S."/>
            <person name="Mohamed H.F."/>
            <person name="Xu X."/>
            <person name="Luo Z."/>
        </authorList>
    </citation>
    <scope>NUCLEOTIDE SEQUENCE [LARGE SCALE GENOMIC DNA]</scope>
    <source>
        <strain evidence="3 4">TIOX110</strain>
    </source>
</reference>
<organism evidence="3 4">
    <name type="scientific">Okeanomitos corallinicola TIOX110</name>
    <dbReference type="NCBI Taxonomy" id="3133117"/>
    <lineage>
        <taxon>Bacteria</taxon>
        <taxon>Bacillati</taxon>
        <taxon>Cyanobacteriota</taxon>
        <taxon>Cyanophyceae</taxon>
        <taxon>Nostocales</taxon>
        <taxon>Aphanizomenonaceae</taxon>
        <taxon>Okeanomitos</taxon>
    </lineage>
</organism>
<dbReference type="Proteomes" id="UP001483337">
    <property type="component" value="Chromosome"/>
</dbReference>
<feature type="domain" description="DUF218" evidence="2">
    <location>
        <begin position="79"/>
        <end position="254"/>
    </location>
</feature>
<feature type="transmembrane region" description="Helical" evidence="1">
    <location>
        <begin position="12"/>
        <end position="31"/>
    </location>
</feature>
<evidence type="ECO:0000256" key="1">
    <source>
        <dbReference type="SAM" id="Phobius"/>
    </source>
</evidence>
<keyword evidence="1" id="KW-0812">Transmembrane</keyword>
<dbReference type="EMBL" id="CP150886">
    <property type="protein sequence ID" value="WZB86443.1"/>
    <property type="molecule type" value="Genomic_DNA"/>
</dbReference>
<dbReference type="InterPro" id="IPR051599">
    <property type="entry name" value="Cell_Envelope_Assoc"/>
</dbReference>
<dbReference type="Pfam" id="PF02698">
    <property type="entry name" value="DUF218"/>
    <property type="match status" value="1"/>
</dbReference>
<dbReference type="RefSeq" id="WP_353929357.1">
    <property type="nucleotide sequence ID" value="NZ_CP150886.1"/>
</dbReference>
<evidence type="ECO:0000313" key="3">
    <source>
        <dbReference type="EMBL" id="WZB86443.1"/>
    </source>
</evidence>
<name>A0ABZ2USQ6_9CYAN</name>
<evidence type="ECO:0000313" key="4">
    <source>
        <dbReference type="Proteomes" id="UP001483337"/>
    </source>
</evidence>
<dbReference type="Gene3D" id="3.40.50.620">
    <property type="entry name" value="HUPs"/>
    <property type="match status" value="1"/>
</dbReference>
<keyword evidence="4" id="KW-1185">Reference proteome</keyword>
<keyword evidence="1" id="KW-0472">Membrane</keyword>
<evidence type="ECO:0000259" key="2">
    <source>
        <dbReference type="Pfam" id="PF02698"/>
    </source>
</evidence>
<protein>
    <submittedName>
        <fullName evidence="3">YdcF family protein</fullName>
    </submittedName>
</protein>
<dbReference type="InterPro" id="IPR003848">
    <property type="entry name" value="DUF218"/>
</dbReference>
<proteinExistence type="predicted"/>